<reference evidence="10" key="1">
    <citation type="submission" date="2017-02" db="EMBL/GenBank/DDBJ databases">
        <title>Comparative genomics and description of representatives of a novel lineage of planctomycetes thriving in anoxic sediments.</title>
        <authorList>
            <person name="Spring S."/>
            <person name="Bunk B."/>
            <person name="Sproer C."/>
        </authorList>
    </citation>
    <scope>NUCLEOTIDE SEQUENCE [LARGE SCALE GENOMIC DNA]</scope>
    <source>
        <strain evidence="10">SM-Chi-D1</strain>
    </source>
</reference>
<keyword evidence="4 8" id="KW-0028">Amino-acid biosynthesis</keyword>
<evidence type="ECO:0000256" key="5">
    <source>
        <dbReference type="ARBA" id="ARBA00022679"/>
    </source>
</evidence>
<dbReference type="STRING" id="1851148.SMSP2_00044"/>
<evidence type="ECO:0000313" key="9">
    <source>
        <dbReference type="EMBL" id="AQQ69714.1"/>
    </source>
</evidence>
<keyword evidence="7 8" id="KW-0012">Acyltransferase</keyword>
<dbReference type="Gene3D" id="3.60.70.12">
    <property type="entry name" value="L-amino peptidase D-ALA esterase/amidase"/>
    <property type="match status" value="1"/>
</dbReference>
<feature type="chain" id="PRO_5023292947" description="Arginine biosynthesis bifunctional protein ArgJ alpha chain" evidence="8">
    <location>
        <begin position="1"/>
        <end position="186"/>
    </location>
</feature>
<dbReference type="KEGG" id="pbas:SMSP2_00044"/>
<dbReference type="Gene3D" id="3.10.20.340">
    <property type="entry name" value="ArgJ beta chain, C-terminal domain"/>
    <property type="match status" value="1"/>
</dbReference>
<accession>A0A1Q2MAL5</accession>
<dbReference type="GO" id="GO:0006592">
    <property type="term" value="P:ornithine biosynthetic process"/>
    <property type="evidence" value="ECO:0007669"/>
    <property type="project" value="TreeGrafter"/>
</dbReference>
<comment type="similarity">
    <text evidence="1 8">Belongs to the ArgJ family.</text>
</comment>
<dbReference type="CDD" id="cd02152">
    <property type="entry name" value="OAT"/>
    <property type="match status" value="1"/>
</dbReference>
<dbReference type="AlphaFoldDB" id="A0A1Q2MAL5"/>
<protein>
    <recommendedName>
        <fullName evidence="8">Arginine biosynthesis bifunctional protein ArgJ</fullName>
    </recommendedName>
    <domain>
        <recommendedName>
            <fullName evidence="8">Glutamate N-acetyltransferase</fullName>
            <ecNumber evidence="8">2.3.1.35</ecNumber>
        </recommendedName>
        <alternativeName>
            <fullName evidence="8">Ornithine acetyltransferase</fullName>
            <shortName evidence="8">OATase</shortName>
        </alternativeName>
        <alternativeName>
            <fullName evidence="8">Ornithine transacetylase</fullName>
        </alternativeName>
    </domain>
    <domain>
        <recommendedName>
            <fullName evidence="8">Amino-acid acetyltransferase</fullName>
            <ecNumber evidence="8">2.3.1.1</ecNumber>
        </recommendedName>
        <alternativeName>
            <fullName evidence="8">N-acetylglutamate synthase</fullName>
            <shortName evidence="8">AGSase</shortName>
        </alternativeName>
    </domain>
    <component>
        <recommendedName>
            <fullName evidence="8">Arginine biosynthesis bifunctional protein ArgJ alpha chain</fullName>
        </recommendedName>
    </component>
    <component>
        <recommendedName>
            <fullName evidence="8">Arginine biosynthesis bifunctional protein ArgJ beta chain</fullName>
        </recommendedName>
    </component>
</protein>
<dbReference type="RefSeq" id="WP_146682027.1">
    <property type="nucleotide sequence ID" value="NZ_CP019646.1"/>
</dbReference>
<dbReference type="SUPFAM" id="SSF56266">
    <property type="entry name" value="DmpA/ArgJ-like"/>
    <property type="match status" value="1"/>
</dbReference>
<dbReference type="FunFam" id="3.60.70.12:FF:000001">
    <property type="entry name" value="Arginine biosynthesis bifunctional protein ArgJ, chloroplastic"/>
    <property type="match status" value="1"/>
</dbReference>
<dbReference type="EC" id="2.3.1.35" evidence="8"/>
<keyword evidence="8" id="KW-0511">Multifunctional enzyme</keyword>
<feature type="binding site" evidence="8">
    <location>
        <position position="176"/>
    </location>
    <ligand>
        <name>substrate</name>
    </ligand>
</feature>
<dbReference type="EMBL" id="CP019646">
    <property type="protein sequence ID" value="AQQ69714.1"/>
    <property type="molecule type" value="Genomic_DNA"/>
</dbReference>
<dbReference type="PANTHER" id="PTHR23100">
    <property type="entry name" value="ARGININE BIOSYNTHESIS BIFUNCTIONAL PROTEIN ARGJ"/>
    <property type="match status" value="1"/>
</dbReference>
<keyword evidence="10" id="KW-1185">Reference proteome</keyword>
<feature type="site" description="Involved in the stabilization of negative charge on the oxyanion by the formation of the oxyanion hole" evidence="8">
    <location>
        <position position="112"/>
    </location>
</feature>
<dbReference type="NCBIfam" id="NF003802">
    <property type="entry name" value="PRK05388.1"/>
    <property type="match status" value="1"/>
</dbReference>
<evidence type="ECO:0000256" key="2">
    <source>
        <dbReference type="ARBA" id="ARBA00011475"/>
    </source>
</evidence>
<proteinExistence type="inferred from homology"/>
<keyword evidence="5 8" id="KW-0808">Transferase</keyword>
<dbReference type="InterPro" id="IPR016117">
    <property type="entry name" value="ArgJ-like_dom_sf"/>
</dbReference>
<comment type="subcellular location">
    <subcellularLocation>
        <location evidence="8">Cytoplasm</location>
    </subcellularLocation>
</comment>
<feature type="binding site" evidence="8">
    <location>
        <position position="187"/>
    </location>
    <ligand>
        <name>substrate</name>
    </ligand>
</feature>
<feature type="site" description="Involved in the stabilization of negative charge on the oxyanion by the formation of the oxyanion hole" evidence="8">
    <location>
        <position position="111"/>
    </location>
</feature>
<dbReference type="InterPro" id="IPR002813">
    <property type="entry name" value="Arg_biosynth_ArgJ"/>
</dbReference>
<evidence type="ECO:0000256" key="8">
    <source>
        <dbReference type="HAMAP-Rule" id="MF_01106"/>
    </source>
</evidence>
<dbReference type="NCBIfam" id="TIGR00120">
    <property type="entry name" value="ArgJ"/>
    <property type="match status" value="1"/>
</dbReference>
<dbReference type="PANTHER" id="PTHR23100:SF0">
    <property type="entry name" value="ARGININE BIOSYNTHESIS BIFUNCTIONAL PROTEIN ARGJ, MITOCHONDRIAL"/>
    <property type="match status" value="1"/>
</dbReference>
<name>A0A1Q2MAL5_9BACT</name>
<comment type="pathway">
    <text evidence="8">Amino-acid biosynthesis; L-arginine biosynthesis; N(2)-acetyl-L-ornithine from L-glutamate: step 1/4.</text>
</comment>
<dbReference type="UniPathway" id="UPA00068">
    <property type="reaction ID" value="UER00106"/>
</dbReference>
<dbReference type="GO" id="GO:0004358">
    <property type="term" value="F:L-glutamate N-acetyltransferase activity, acting on acetyl-L-ornithine as donor"/>
    <property type="evidence" value="ECO:0007669"/>
    <property type="project" value="UniProtKB-UniRule"/>
</dbReference>
<feature type="binding site" evidence="8">
    <location>
        <position position="150"/>
    </location>
    <ligand>
        <name>substrate</name>
    </ligand>
</feature>
<gene>
    <name evidence="8 9" type="primary">argJ</name>
    <name evidence="9" type="ORF">SMSP2_00044</name>
</gene>
<keyword evidence="6 8" id="KW-0068">Autocatalytic cleavage</keyword>
<keyword evidence="3 8" id="KW-0055">Arginine biosynthesis</keyword>
<evidence type="ECO:0000256" key="1">
    <source>
        <dbReference type="ARBA" id="ARBA00006774"/>
    </source>
</evidence>
<feature type="binding site" evidence="8">
    <location>
        <position position="395"/>
    </location>
    <ligand>
        <name>substrate</name>
    </ligand>
</feature>
<comment type="pathway">
    <text evidence="8">Amino-acid biosynthesis; L-arginine biosynthesis; L-ornithine and N-acetyl-L-glutamate from L-glutamate and N(2)-acetyl-L-ornithine (cyclic): step 1/1.</text>
</comment>
<comment type="subunit">
    <text evidence="2 8">Heterotetramer of two alpha and two beta chains.</text>
</comment>
<organism evidence="9 10">
    <name type="scientific">Limihaloglobus sulfuriphilus</name>
    <dbReference type="NCBI Taxonomy" id="1851148"/>
    <lineage>
        <taxon>Bacteria</taxon>
        <taxon>Pseudomonadati</taxon>
        <taxon>Planctomycetota</taxon>
        <taxon>Phycisphaerae</taxon>
        <taxon>Sedimentisphaerales</taxon>
        <taxon>Sedimentisphaeraceae</taxon>
        <taxon>Limihaloglobus</taxon>
    </lineage>
</organism>
<dbReference type="OrthoDB" id="9804242at2"/>
<comment type="catalytic activity">
    <reaction evidence="8">
        <text>L-glutamate + acetyl-CoA = N-acetyl-L-glutamate + CoA + H(+)</text>
        <dbReference type="Rhea" id="RHEA:24292"/>
        <dbReference type="ChEBI" id="CHEBI:15378"/>
        <dbReference type="ChEBI" id="CHEBI:29985"/>
        <dbReference type="ChEBI" id="CHEBI:44337"/>
        <dbReference type="ChEBI" id="CHEBI:57287"/>
        <dbReference type="ChEBI" id="CHEBI:57288"/>
        <dbReference type="EC" id="2.3.1.1"/>
    </reaction>
</comment>
<evidence type="ECO:0000313" key="10">
    <source>
        <dbReference type="Proteomes" id="UP000188181"/>
    </source>
</evidence>
<feature type="active site" description="Nucleophile" evidence="8">
    <location>
        <position position="187"/>
    </location>
</feature>
<dbReference type="Pfam" id="PF01960">
    <property type="entry name" value="ArgJ"/>
    <property type="match status" value="1"/>
</dbReference>
<feature type="chain" id="PRO_5023292946" description="Arginine biosynthesis bifunctional protein ArgJ beta chain" evidence="8">
    <location>
        <begin position="187"/>
        <end position="400"/>
    </location>
</feature>
<evidence type="ECO:0000256" key="7">
    <source>
        <dbReference type="ARBA" id="ARBA00023315"/>
    </source>
</evidence>
<evidence type="ECO:0000256" key="3">
    <source>
        <dbReference type="ARBA" id="ARBA00022571"/>
    </source>
</evidence>
<feature type="site" description="Cleavage; by autolysis" evidence="8">
    <location>
        <begin position="186"/>
        <end position="187"/>
    </location>
</feature>
<evidence type="ECO:0000256" key="4">
    <source>
        <dbReference type="ARBA" id="ARBA00022605"/>
    </source>
</evidence>
<dbReference type="GO" id="GO:0006526">
    <property type="term" value="P:L-arginine biosynthetic process"/>
    <property type="evidence" value="ECO:0007669"/>
    <property type="project" value="UniProtKB-UniRule"/>
</dbReference>
<comment type="catalytic activity">
    <reaction evidence="8">
        <text>N(2)-acetyl-L-ornithine + L-glutamate = N-acetyl-L-glutamate + L-ornithine</text>
        <dbReference type="Rhea" id="RHEA:15349"/>
        <dbReference type="ChEBI" id="CHEBI:29985"/>
        <dbReference type="ChEBI" id="CHEBI:44337"/>
        <dbReference type="ChEBI" id="CHEBI:46911"/>
        <dbReference type="ChEBI" id="CHEBI:57805"/>
        <dbReference type="EC" id="2.3.1.35"/>
    </reaction>
</comment>
<dbReference type="Proteomes" id="UP000188181">
    <property type="component" value="Chromosome"/>
</dbReference>
<feature type="binding site" evidence="8">
    <location>
        <position position="400"/>
    </location>
    <ligand>
        <name>substrate</name>
    </ligand>
</feature>
<feature type="binding site" evidence="8">
    <location>
        <position position="273"/>
    </location>
    <ligand>
        <name>substrate</name>
    </ligand>
</feature>
<dbReference type="InterPro" id="IPR042195">
    <property type="entry name" value="ArgJ_beta_C"/>
</dbReference>
<comment type="function">
    <text evidence="8">Catalyzes two activities which are involved in the cyclic version of arginine biosynthesis: the synthesis of N-acetylglutamate from glutamate and acetyl-CoA as the acetyl donor, and of ornithine by transacetylation between N(2)-acetylornithine and glutamate.</text>
</comment>
<sequence>MINNTITSPKGFLASGISCGIKTSGKKDIALLCCPAGAVAAGVFTTNKIVSAAVEAAKAHLKSRIIEAVIVNSGNANTCTGKKGLEDASKMCQAVADFIDCRPEQVLVASTGIIGRKLPMDKILPGISAAAQELSNDPVGGFDFASAIMTTDTVEKQAVKRFKLGNKTVTISGTVKGAGMIAPNMATTICVLTTDANISKPMLKKALKESIGNSLNKLTVDGHQSTNDTAFLLSSCMAGNTPIKSAGRDYEKFSRGLFEICYDLAEQMALDAEGATRVFKVLITGAANQAQAQKAARAVADYDLVKCAIHGGDPNWGRIICAVGSCGVKINPEKLTCKLDNITVFRNGAPCKFDTKKASAVISKPFHTITVGLGVGKAEDFCLGCDLSKEYVTINADYHT</sequence>
<dbReference type="Gene3D" id="3.30.2330.10">
    <property type="entry name" value="arginine biosynthesis bifunctional protein suprefamily"/>
    <property type="match status" value="1"/>
</dbReference>
<dbReference type="GO" id="GO:0005737">
    <property type="term" value="C:cytoplasm"/>
    <property type="evidence" value="ECO:0007669"/>
    <property type="project" value="UniProtKB-SubCell"/>
</dbReference>
<dbReference type="EC" id="2.3.1.1" evidence="8"/>
<dbReference type="GO" id="GO:0004042">
    <property type="term" value="F:L-glutamate N-acetyltransferase activity"/>
    <property type="evidence" value="ECO:0007669"/>
    <property type="project" value="UniProtKB-UniRule"/>
</dbReference>
<evidence type="ECO:0000256" key="6">
    <source>
        <dbReference type="ARBA" id="ARBA00022813"/>
    </source>
</evidence>
<dbReference type="HAMAP" id="MF_01106">
    <property type="entry name" value="ArgJ"/>
    <property type="match status" value="1"/>
</dbReference>
<keyword evidence="8" id="KW-0963">Cytoplasm</keyword>